<dbReference type="EMBL" id="AP021861">
    <property type="protein sequence ID" value="BBO31020.1"/>
    <property type="molecule type" value="Genomic_DNA"/>
</dbReference>
<name>A0A5K7X3E2_9BACT</name>
<feature type="region of interest" description="Disordered" evidence="1">
    <location>
        <begin position="1"/>
        <end position="117"/>
    </location>
</feature>
<dbReference type="AlphaFoldDB" id="A0A5K7X3E2"/>
<protein>
    <submittedName>
        <fullName evidence="2">Uncharacterized protein</fullName>
    </submittedName>
</protein>
<feature type="compositionally biased region" description="Polar residues" evidence="1">
    <location>
        <begin position="44"/>
        <end position="67"/>
    </location>
</feature>
<evidence type="ECO:0000256" key="1">
    <source>
        <dbReference type="SAM" id="MobiDB-lite"/>
    </source>
</evidence>
<dbReference type="Proteomes" id="UP000326837">
    <property type="component" value="Chromosome"/>
</dbReference>
<sequence>MGGAQHESDSSPYRPDRGQRVSRNQTGERRSRNRARVQSRECQRSTASGSQRVMTARSRISTSSTVLSREGSVDKRPSPMTSGHRNPVILNRSVAGRSSDLRTGRRASKGPPAPTSRRFPALASQCLMTAFVSAYRCGAALDLHQVPSCRDHNRLWSTSNGRQHTAGRERCPACSGRSFLSLVLSSANNRATLSITLTARR</sequence>
<evidence type="ECO:0000313" key="2">
    <source>
        <dbReference type="EMBL" id="BBO31020.1"/>
    </source>
</evidence>
<keyword evidence="3" id="KW-1185">Reference proteome</keyword>
<evidence type="ECO:0000313" key="3">
    <source>
        <dbReference type="Proteomes" id="UP000326837"/>
    </source>
</evidence>
<accession>A0A5K7X3E2</accession>
<reference evidence="3" key="1">
    <citation type="submission" date="2019-10" db="EMBL/GenBank/DDBJ databases">
        <title>Lacipirellula parvula gen. nov., sp. nov., representing a lineage of planctomycetes widespread in freshwater anoxic habitats, and description of the family Lacipirellulaceae.</title>
        <authorList>
            <person name="Dedysh S.N."/>
            <person name="Kulichevskaya I.S."/>
            <person name="Beletsky A.V."/>
            <person name="Rakitin A.L."/>
            <person name="Mardanov A.V."/>
            <person name="Ivanova A.A."/>
            <person name="Saltykova V.X."/>
            <person name="Rijpstra W.I.C."/>
            <person name="Sinninghe Damste J.S."/>
            <person name="Ravin N.V."/>
        </authorList>
    </citation>
    <scope>NUCLEOTIDE SEQUENCE [LARGE SCALE GENOMIC DNA]</scope>
    <source>
        <strain evidence="3">PX69</strain>
    </source>
</reference>
<feature type="compositionally biased region" description="Basic and acidic residues" evidence="1">
    <location>
        <begin position="1"/>
        <end position="19"/>
    </location>
</feature>
<proteinExistence type="predicted"/>
<gene>
    <name evidence="2" type="ORF">PLANPX_0632</name>
</gene>
<dbReference type="KEGG" id="lpav:PLANPX_0632"/>
<organism evidence="2 3">
    <name type="scientific">Lacipirellula parvula</name>
    <dbReference type="NCBI Taxonomy" id="2650471"/>
    <lineage>
        <taxon>Bacteria</taxon>
        <taxon>Pseudomonadati</taxon>
        <taxon>Planctomycetota</taxon>
        <taxon>Planctomycetia</taxon>
        <taxon>Pirellulales</taxon>
        <taxon>Lacipirellulaceae</taxon>
        <taxon>Lacipirellula</taxon>
    </lineage>
</organism>